<name>A0A2U8E0Z0_9BACT</name>
<accession>A0A2U8E0Z0</accession>
<proteinExistence type="predicted"/>
<dbReference type="EMBL" id="CP023004">
    <property type="protein sequence ID" value="AWI08519.1"/>
    <property type="molecule type" value="Genomic_DNA"/>
</dbReference>
<reference evidence="1 2" key="1">
    <citation type="journal article" date="2018" name="Syst. Appl. Microbiol.">
        <title>Ereboglobus luteus gen. nov. sp. nov. from cockroach guts, and new insights into the oxygen relationship of the genera Opitutus and Didymococcus (Verrucomicrobia: Opitutaceae).</title>
        <authorList>
            <person name="Tegtmeier D."/>
            <person name="Belitz A."/>
            <person name="Radek R."/>
            <person name="Heimerl T."/>
            <person name="Brune A."/>
        </authorList>
    </citation>
    <scope>NUCLEOTIDE SEQUENCE [LARGE SCALE GENOMIC DNA]</scope>
    <source>
        <strain evidence="1 2">Ho45</strain>
    </source>
</reference>
<dbReference type="KEGG" id="elut:CKA38_03965"/>
<sequence length="88" mass="10134">MIGWFVLGCADNVRVDWAKINNSGATWRQSGIFYRGHEGLDKPSARIFSKNETGAFKILYKKRENNMPTKRKSRLRMAAFFYLIGGFP</sequence>
<evidence type="ECO:0000313" key="1">
    <source>
        <dbReference type="EMBL" id="AWI08519.1"/>
    </source>
</evidence>
<keyword evidence="2" id="KW-1185">Reference proteome</keyword>
<evidence type="ECO:0000313" key="2">
    <source>
        <dbReference type="Proteomes" id="UP000244896"/>
    </source>
</evidence>
<dbReference type="AlphaFoldDB" id="A0A2U8E0Z0"/>
<organism evidence="1 2">
    <name type="scientific">Ereboglobus luteus</name>
    <dbReference type="NCBI Taxonomy" id="1796921"/>
    <lineage>
        <taxon>Bacteria</taxon>
        <taxon>Pseudomonadati</taxon>
        <taxon>Verrucomicrobiota</taxon>
        <taxon>Opitutia</taxon>
        <taxon>Opitutales</taxon>
        <taxon>Opitutaceae</taxon>
        <taxon>Ereboglobus</taxon>
    </lineage>
</organism>
<dbReference type="Proteomes" id="UP000244896">
    <property type="component" value="Chromosome"/>
</dbReference>
<gene>
    <name evidence="1" type="ORF">CKA38_03965</name>
</gene>
<protein>
    <submittedName>
        <fullName evidence="1">Uncharacterized protein</fullName>
    </submittedName>
</protein>